<dbReference type="EMBL" id="CM046391">
    <property type="protein sequence ID" value="KAI8559682.1"/>
    <property type="molecule type" value="Genomic_DNA"/>
</dbReference>
<keyword evidence="2" id="KW-1185">Reference proteome</keyword>
<sequence length="219" mass="25275">MDKTWIDLPRMSRDYFDGIDRFLEFAYTDKLDDSFICCPCRKCKNRYCFPRAAVRKHLYSCGFFKKYKNWTNHGESYAFLSGEQSYGTFENSIVGDDMVGMIGDALRNQHTGASVGNDERIPNEPQKGPDEATTTYLKLLENANTELYPGCKNSLSFIVRLLHMKVLNKLTNNTIDKFLAFYHEAFPEALNLSNSYYEAQKITDDLGFTYKTWDACPRS</sequence>
<dbReference type="Proteomes" id="UP001062846">
    <property type="component" value="Chromosome 4"/>
</dbReference>
<evidence type="ECO:0000313" key="1">
    <source>
        <dbReference type="EMBL" id="KAI8559682.1"/>
    </source>
</evidence>
<name>A0ACC0P3X4_RHOML</name>
<reference evidence="1" key="1">
    <citation type="submission" date="2022-02" db="EMBL/GenBank/DDBJ databases">
        <title>Plant Genome Project.</title>
        <authorList>
            <person name="Zhang R.-G."/>
        </authorList>
    </citation>
    <scope>NUCLEOTIDE SEQUENCE</scope>
    <source>
        <strain evidence="1">AT1</strain>
    </source>
</reference>
<protein>
    <submittedName>
        <fullName evidence="1">Uncharacterized protein</fullName>
    </submittedName>
</protein>
<accession>A0ACC0P3X4</accession>
<evidence type="ECO:0000313" key="2">
    <source>
        <dbReference type="Proteomes" id="UP001062846"/>
    </source>
</evidence>
<organism evidence="1 2">
    <name type="scientific">Rhododendron molle</name>
    <name type="common">Chinese azalea</name>
    <name type="synonym">Azalea mollis</name>
    <dbReference type="NCBI Taxonomy" id="49168"/>
    <lineage>
        <taxon>Eukaryota</taxon>
        <taxon>Viridiplantae</taxon>
        <taxon>Streptophyta</taxon>
        <taxon>Embryophyta</taxon>
        <taxon>Tracheophyta</taxon>
        <taxon>Spermatophyta</taxon>
        <taxon>Magnoliopsida</taxon>
        <taxon>eudicotyledons</taxon>
        <taxon>Gunneridae</taxon>
        <taxon>Pentapetalae</taxon>
        <taxon>asterids</taxon>
        <taxon>Ericales</taxon>
        <taxon>Ericaceae</taxon>
        <taxon>Ericoideae</taxon>
        <taxon>Rhodoreae</taxon>
        <taxon>Rhododendron</taxon>
    </lineage>
</organism>
<comment type="caution">
    <text evidence="1">The sequence shown here is derived from an EMBL/GenBank/DDBJ whole genome shotgun (WGS) entry which is preliminary data.</text>
</comment>
<gene>
    <name evidence="1" type="ORF">RHMOL_Rhmol04G0192800</name>
</gene>
<proteinExistence type="predicted"/>